<keyword evidence="15" id="KW-1185">Reference proteome</keyword>
<dbReference type="InterPro" id="IPR000421">
    <property type="entry name" value="FA58C"/>
</dbReference>
<dbReference type="InterPro" id="IPR038081">
    <property type="entry name" value="CalX-like_sf"/>
</dbReference>
<dbReference type="InterPro" id="IPR005087">
    <property type="entry name" value="CBM11"/>
</dbReference>
<comment type="similarity">
    <text evidence="2 9">Belongs to the glycosyl hydrolase 3 family.</text>
</comment>
<dbReference type="InterPro" id="IPR013783">
    <property type="entry name" value="Ig-like_fold"/>
</dbReference>
<dbReference type="Gene3D" id="3.40.50.1700">
    <property type="entry name" value="Glycoside hydrolase family 3 C-terminal domain"/>
    <property type="match status" value="1"/>
</dbReference>
<dbReference type="InterPro" id="IPR002772">
    <property type="entry name" value="Glyco_hydro_3_C"/>
</dbReference>
<dbReference type="PROSITE" id="PS50022">
    <property type="entry name" value="FA58C_3"/>
    <property type="match status" value="1"/>
</dbReference>
<dbReference type="Gene3D" id="2.60.40.2030">
    <property type="match status" value="2"/>
</dbReference>
<dbReference type="EMBL" id="JACCBK010000001">
    <property type="protein sequence ID" value="NYD87150.1"/>
    <property type="molecule type" value="Genomic_DNA"/>
</dbReference>
<comment type="catalytic activity">
    <reaction evidence="1">
        <text>Hydrolysis of terminal, non-reducing beta-D-glucosyl residues with release of beta-D-glucose.</text>
        <dbReference type="EC" id="3.2.1.21"/>
    </reaction>
</comment>
<dbReference type="GO" id="GO:0030245">
    <property type="term" value="P:cellulose catabolic process"/>
    <property type="evidence" value="ECO:0007669"/>
    <property type="project" value="InterPro"/>
</dbReference>
<dbReference type="Pfam" id="PF00933">
    <property type="entry name" value="Glyco_hydro_3"/>
    <property type="match status" value="1"/>
</dbReference>
<feature type="region of interest" description="Disordered" evidence="10">
    <location>
        <begin position="1"/>
        <end position="28"/>
    </location>
</feature>
<dbReference type="Proteomes" id="UP000618382">
    <property type="component" value="Unassembled WGS sequence"/>
</dbReference>
<dbReference type="InterPro" id="IPR036881">
    <property type="entry name" value="Glyco_hydro_3_C_sf"/>
</dbReference>
<evidence type="ECO:0000313" key="14">
    <source>
        <dbReference type="Proteomes" id="UP000577956"/>
    </source>
</evidence>
<evidence type="ECO:0000313" key="13">
    <source>
        <dbReference type="EMBL" id="NYD87150.1"/>
    </source>
</evidence>
<comment type="caution">
    <text evidence="13">The sequence shown here is derived from an EMBL/GenBank/DDBJ whole genome shotgun (WGS) entry which is preliminary data.</text>
</comment>
<dbReference type="GO" id="GO:0007154">
    <property type="term" value="P:cell communication"/>
    <property type="evidence" value="ECO:0007669"/>
    <property type="project" value="InterPro"/>
</dbReference>
<evidence type="ECO:0000256" key="10">
    <source>
        <dbReference type="SAM" id="MobiDB-lite"/>
    </source>
</evidence>
<dbReference type="PANTHER" id="PTHR30620">
    <property type="entry name" value="PERIPLASMIC BETA-GLUCOSIDASE-RELATED"/>
    <property type="match status" value="1"/>
</dbReference>
<evidence type="ECO:0000256" key="4">
    <source>
        <dbReference type="ARBA" id="ARBA00022729"/>
    </source>
</evidence>
<dbReference type="InterPro" id="IPR001764">
    <property type="entry name" value="Glyco_hydro_3_N"/>
</dbReference>
<dbReference type="Gene3D" id="3.20.20.300">
    <property type="entry name" value="Glycoside hydrolase, family 3, N-terminal domain"/>
    <property type="match status" value="1"/>
</dbReference>
<accession>A0A7Y9FH43</accession>
<dbReference type="Pfam" id="PF00754">
    <property type="entry name" value="F5_F8_type_C"/>
    <property type="match status" value="1"/>
</dbReference>
<evidence type="ECO:0000256" key="1">
    <source>
        <dbReference type="ARBA" id="ARBA00000448"/>
    </source>
</evidence>
<evidence type="ECO:0000256" key="2">
    <source>
        <dbReference type="ARBA" id="ARBA00005336"/>
    </source>
</evidence>
<dbReference type="SUPFAM" id="SSF52279">
    <property type="entry name" value="Beta-D-glucan exohydrolase, C-terminal domain"/>
    <property type="match status" value="1"/>
</dbReference>
<sequence>MHRPSASRPARAVVTAPPPPRRPRTPGGALHRTVAAVAALALVVPLLTAVVSPAAARVVAEPVAADGDLARVGTASADRSQDDVDGSFPPDAAVDGDPSTRWASGNGPDEDVEFTAWLQADLGVTATVDRVVLAWEAAFARRYEVQVATTDPADAAAWTTVHAQDAGDGGTDEIVVDPVEARYVRVLMLERTSFDWDPARPHWYGYSLFALEVHGTPTAATTAFARSAQTVPAGTTAQVEVLLGAPAAAEVSVRVRSTGGSAVPGTHYTAVDERVTFAAGERTAQVAVATVDGGPLAPATTVALTLDDPSAGLVLGGRTATTVTLAPHGDLPDVGDVEVLHDFADGVPTGFVPWGSRPEVTPVLGTAPSDRDGAPAGDQVLLATVGAEPAAGDWFGLTHDTAATDWSARDGFTFRFRGTGGGGLLRYELKSGGQLFETSVVDDAAGWRRVSVPFAQLRLKGDPASDARFDPAASTGWAITLTDLGAGAWAVDDVGLYDRLTLLEDAEGDVPLAEPGSTVGLFTWGSDGAQVSLGVQQQDRDGAPAGNHVLGGEYLVPGGGWGGFSQNLAASQDWSSYRGIRLLWYASQETRPASPTAGADIKVELKDGGPDGERSEVWAATFKDSWSADGSRWKLVEIPFDAFTLSGYQPGDEATRNGTLDLTSSWGYAITFVPGGAQAQAWSVDDVGLYGAAVPPAAARVDADDVVLVDPGDEAQVTLRLTTTDGEPLADDVAVSWQDAPGTAERGTHYAPVQGDAVFAAGTASGATTTVTVTTLAAAPADDARTLTLDLASADAALGADPRVVLNAVGHPYLDPSLPAAERVDDLLGRMTLAEKVGQMTQAERLGLASPTQVADLGLGSVLSGGGSVPRPNTAAGWADMVDGFQRQALSTRLQVPLVYGVDAVHGHNNVVGATIFPHNQGLGATRDPDLVEAAARATAVETRTTGVPWTFAPCLCVTRDERWGRSYEAFGEDPALVAALAAPAVQGLQGTDPADLSGPEKVLATAKHWVGDGGTRYEPAQAGSGYPIDQGVTHVADLDELRRLHVDPYVPAVDAGVGSVMPSYSAVAVGGAQPLRMHEHRELNTDLLKGELGFDGFLISDWEGIDKLPGGTYREKVVRAVDAGLDMAMAPYNFAAFVEALTGAVEDGDVDEARVDDAVRRILTQKVALGLFEEPFADRSQADAVGSDAHRAVAREAVAASQVLLKDDGVLPLARDAHVYVAGSNADDLGHQAGGWTVQWQGGSGDITQGTTVLEALRAAAPDATVTYSKDASAPLDGAEVGVVVVGEPPYAEGVGDVGNNGRSLTLPAADRAAIDTVCGAVECVVLVVAGRPQLVTEHLDDVDALVASWLPGTEGAGVVDVLLGDAPFTGRLPVSWPATAEQVPVNVGDEDYAPLYAYGWGLRTDALRTRLTTAVDLLDAGPARAAVQAVLDAPVWDGDAVDPDASETLVPLLARAAAQLDHDPGTTDRAARDVARAADLVVSGVRDLAQAAVVAGADGLPADAVALTADAEHALVSGDPAAAVALLAQVAGAPTTDPVPSATTLRLAPRVTTLGARTTAVVTVRADGATPAGDVEVRVDDDVVATGTLEPVGAGRAQVRVTLPRGTAAGTHDVTATSLGSAAVAGSTSAPTTWRVLPGLARVRTDGTDWSVGRADPKVVEVQVRGVEGVPPTGDVEVWVNGRRSVTVDLPPDGTVAVTLPRSTRTGLVLVVYRGDPSYLPAVAPPRLLIVR</sequence>
<dbReference type="PANTHER" id="PTHR30620:SF16">
    <property type="entry name" value="LYSOSOMAL BETA GLUCOSIDASE"/>
    <property type="match status" value="1"/>
</dbReference>
<organism evidence="13 14">
    <name type="scientific">Cellulomonas oligotrophica</name>
    <dbReference type="NCBI Taxonomy" id="931536"/>
    <lineage>
        <taxon>Bacteria</taxon>
        <taxon>Bacillati</taxon>
        <taxon>Actinomycetota</taxon>
        <taxon>Actinomycetes</taxon>
        <taxon>Micrococcales</taxon>
        <taxon>Cellulomonadaceae</taxon>
        <taxon>Cellulomonas</taxon>
    </lineage>
</organism>
<evidence type="ECO:0000256" key="7">
    <source>
        <dbReference type="ARBA" id="ARBA00022837"/>
    </source>
</evidence>
<proteinExistence type="inferred from homology"/>
<evidence type="ECO:0000259" key="11">
    <source>
        <dbReference type="PROSITE" id="PS50022"/>
    </source>
</evidence>
<feature type="region of interest" description="Disordered" evidence="10">
    <location>
        <begin position="74"/>
        <end position="108"/>
    </location>
</feature>
<keyword evidence="8 9" id="KW-0326">Glycosidase</keyword>
<evidence type="ECO:0000256" key="6">
    <source>
        <dbReference type="ARBA" id="ARBA00022801"/>
    </source>
</evidence>
<dbReference type="GO" id="GO:0008422">
    <property type="term" value="F:beta-glucosidase activity"/>
    <property type="evidence" value="ECO:0007669"/>
    <property type="project" value="UniProtKB-EC"/>
</dbReference>
<dbReference type="EC" id="3.2.1.21" evidence="3"/>
<dbReference type="SUPFAM" id="SSF51445">
    <property type="entry name" value="(Trans)glycosidases"/>
    <property type="match status" value="1"/>
</dbReference>
<dbReference type="GO" id="GO:0008810">
    <property type="term" value="F:cellulase activity"/>
    <property type="evidence" value="ECO:0007669"/>
    <property type="project" value="InterPro"/>
</dbReference>
<dbReference type="Proteomes" id="UP000577956">
    <property type="component" value="Unassembled WGS sequence"/>
</dbReference>
<evidence type="ECO:0000256" key="8">
    <source>
        <dbReference type="ARBA" id="ARBA00023295"/>
    </source>
</evidence>
<protein>
    <recommendedName>
        <fullName evidence="3">beta-glucosidase</fullName>
        <ecNumber evidence="3">3.2.1.21</ecNumber>
    </recommendedName>
</protein>
<dbReference type="InterPro" id="IPR051915">
    <property type="entry name" value="Cellulose_Degrad_GH3"/>
</dbReference>
<dbReference type="InterPro" id="IPR003644">
    <property type="entry name" value="Calx_beta"/>
</dbReference>
<dbReference type="GO" id="GO:0016020">
    <property type="term" value="C:membrane"/>
    <property type="evidence" value="ECO:0007669"/>
    <property type="project" value="InterPro"/>
</dbReference>
<dbReference type="Gene3D" id="2.60.120.430">
    <property type="entry name" value="Galactose-binding lectin"/>
    <property type="match status" value="2"/>
</dbReference>
<dbReference type="EMBL" id="BONN01000003">
    <property type="protein sequence ID" value="GIG32064.1"/>
    <property type="molecule type" value="Genomic_DNA"/>
</dbReference>
<dbReference type="PRINTS" id="PR00133">
    <property type="entry name" value="GLHYDRLASE3"/>
</dbReference>
<dbReference type="Gene3D" id="2.60.120.260">
    <property type="entry name" value="Galactose-binding domain-like"/>
    <property type="match status" value="1"/>
</dbReference>
<dbReference type="Pfam" id="PF01915">
    <property type="entry name" value="Glyco_hydro_3_C"/>
    <property type="match status" value="1"/>
</dbReference>
<dbReference type="InterPro" id="IPR017853">
    <property type="entry name" value="GH"/>
</dbReference>
<dbReference type="InterPro" id="IPR036962">
    <property type="entry name" value="Glyco_hydro_3_N_sf"/>
</dbReference>
<reference evidence="12 15" key="2">
    <citation type="submission" date="2021-01" db="EMBL/GenBank/DDBJ databases">
        <title>Whole genome shotgun sequence of Cellulomonas oligotrophica NBRC 109435.</title>
        <authorList>
            <person name="Komaki H."/>
            <person name="Tamura T."/>
        </authorList>
    </citation>
    <scope>NUCLEOTIDE SEQUENCE [LARGE SCALE GENOMIC DNA]</scope>
    <source>
        <strain evidence="12 15">NBRC 109435</strain>
    </source>
</reference>
<dbReference type="SUPFAM" id="SSF141072">
    <property type="entry name" value="CalX-like"/>
    <property type="match status" value="2"/>
</dbReference>
<name>A0A7Y9FH43_9CELL</name>
<dbReference type="Gene3D" id="2.60.40.10">
    <property type="entry name" value="Immunoglobulins"/>
    <property type="match status" value="1"/>
</dbReference>
<dbReference type="RefSeq" id="WP_170209048.1">
    <property type="nucleotide sequence ID" value="NZ_BAABFI010000009.1"/>
</dbReference>
<evidence type="ECO:0000256" key="3">
    <source>
        <dbReference type="ARBA" id="ARBA00012744"/>
    </source>
</evidence>
<feature type="domain" description="F5/8 type C" evidence="11">
    <location>
        <begin position="58"/>
        <end position="216"/>
    </location>
</feature>
<keyword evidence="7" id="KW-0106">Calcium</keyword>
<dbReference type="InterPro" id="IPR019800">
    <property type="entry name" value="Glyco_hydro_3_AS"/>
</dbReference>
<dbReference type="Pfam" id="PF03160">
    <property type="entry name" value="Calx-beta"/>
    <property type="match status" value="2"/>
</dbReference>
<dbReference type="PROSITE" id="PS00775">
    <property type="entry name" value="GLYCOSYL_HYDROL_F3"/>
    <property type="match status" value="1"/>
</dbReference>
<evidence type="ECO:0000256" key="9">
    <source>
        <dbReference type="RuleBase" id="RU361161"/>
    </source>
</evidence>
<evidence type="ECO:0000313" key="15">
    <source>
        <dbReference type="Proteomes" id="UP000618382"/>
    </source>
</evidence>
<keyword evidence="4" id="KW-0732">Signal</keyword>
<feature type="compositionally biased region" description="Low complexity" evidence="10">
    <location>
        <begin position="1"/>
        <end position="15"/>
    </location>
</feature>
<gene>
    <name evidence="13" type="ORF">BKA21_002699</name>
    <name evidence="12" type="ORF">Col01nite_12230</name>
</gene>
<keyword evidence="5" id="KW-0677">Repeat</keyword>
<keyword evidence="6 9" id="KW-0378">Hydrolase</keyword>
<dbReference type="SUPFAM" id="SSF49785">
    <property type="entry name" value="Galactose-binding domain-like"/>
    <property type="match status" value="3"/>
</dbReference>
<reference evidence="13 14" key="1">
    <citation type="submission" date="2020-07" db="EMBL/GenBank/DDBJ databases">
        <title>Sequencing the genomes of 1000 actinobacteria strains.</title>
        <authorList>
            <person name="Klenk H.-P."/>
        </authorList>
    </citation>
    <scope>NUCLEOTIDE SEQUENCE [LARGE SCALE GENOMIC DNA]</scope>
    <source>
        <strain evidence="13 14">DSM 24482</strain>
    </source>
</reference>
<evidence type="ECO:0000256" key="5">
    <source>
        <dbReference type="ARBA" id="ARBA00022737"/>
    </source>
</evidence>
<dbReference type="Pfam" id="PF03425">
    <property type="entry name" value="CBM_11"/>
    <property type="match status" value="2"/>
</dbReference>
<evidence type="ECO:0000313" key="12">
    <source>
        <dbReference type="EMBL" id="GIG32064.1"/>
    </source>
</evidence>
<dbReference type="InterPro" id="IPR008979">
    <property type="entry name" value="Galactose-bd-like_sf"/>
</dbReference>